<feature type="non-terminal residue" evidence="1">
    <location>
        <position position="1"/>
    </location>
</feature>
<reference evidence="1" key="1">
    <citation type="journal article" date="2014" name="Front. Microbiol.">
        <title>High frequency of phylogenetically diverse reductive dehalogenase-homologous genes in deep subseafloor sedimentary metagenomes.</title>
        <authorList>
            <person name="Kawai M."/>
            <person name="Futagami T."/>
            <person name="Toyoda A."/>
            <person name="Takaki Y."/>
            <person name="Nishi S."/>
            <person name="Hori S."/>
            <person name="Arai W."/>
            <person name="Tsubouchi T."/>
            <person name="Morono Y."/>
            <person name="Uchiyama I."/>
            <person name="Ito T."/>
            <person name="Fujiyama A."/>
            <person name="Inagaki F."/>
            <person name="Takami H."/>
        </authorList>
    </citation>
    <scope>NUCLEOTIDE SEQUENCE</scope>
    <source>
        <strain evidence="1">Expedition CK06-06</strain>
    </source>
</reference>
<proteinExistence type="predicted"/>
<accession>X1JPC6</accession>
<evidence type="ECO:0000313" key="1">
    <source>
        <dbReference type="EMBL" id="GAH96586.1"/>
    </source>
</evidence>
<gene>
    <name evidence="1" type="ORF">S03H2_73063</name>
</gene>
<organism evidence="1">
    <name type="scientific">marine sediment metagenome</name>
    <dbReference type="NCBI Taxonomy" id="412755"/>
    <lineage>
        <taxon>unclassified sequences</taxon>
        <taxon>metagenomes</taxon>
        <taxon>ecological metagenomes</taxon>
    </lineage>
</organism>
<feature type="non-terminal residue" evidence="1">
    <location>
        <position position="34"/>
    </location>
</feature>
<protein>
    <submittedName>
        <fullName evidence="1">Uncharacterized protein</fullName>
    </submittedName>
</protein>
<dbReference type="AlphaFoldDB" id="X1JPC6"/>
<sequence length="34" mass="4064">EYRDFWHWIIDGNDVHNGGTIWIDPIETIESYGD</sequence>
<dbReference type="EMBL" id="BARU01049826">
    <property type="protein sequence ID" value="GAH96586.1"/>
    <property type="molecule type" value="Genomic_DNA"/>
</dbReference>
<comment type="caution">
    <text evidence="1">The sequence shown here is derived from an EMBL/GenBank/DDBJ whole genome shotgun (WGS) entry which is preliminary data.</text>
</comment>
<name>X1JPC6_9ZZZZ</name>